<proteinExistence type="predicted"/>
<dbReference type="InterPro" id="IPR002347">
    <property type="entry name" value="SDR_fam"/>
</dbReference>
<dbReference type="Pfam" id="PF13561">
    <property type="entry name" value="adh_short_C2"/>
    <property type="match status" value="1"/>
</dbReference>
<protein>
    <submittedName>
        <fullName evidence="1">Short-chain dehydrogenase/reductase SDR family protein</fullName>
    </submittedName>
</protein>
<organism evidence="1 2">
    <name type="scientific">Rhizobium etli 8C-3</name>
    <dbReference type="NCBI Taxonomy" id="538025"/>
    <lineage>
        <taxon>Bacteria</taxon>
        <taxon>Pseudomonadati</taxon>
        <taxon>Pseudomonadota</taxon>
        <taxon>Alphaproteobacteria</taxon>
        <taxon>Hyphomicrobiales</taxon>
        <taxon>Rhizobiaceae</taxon>
        <taxon>Rhizobium/Agrobacterium group</taxon>
        <taxon>Rhizobium</taxon>
    </lineage>
</organism>
<name>A0A1L5PBC3_RHIET</name>
<dbReference type="GeneID" id="45960452"/>
<dbReference type="Gene3D" id="3.40.50.720">
    <property type="entry name" value="NAD(P)-binding Rossmann-like Domain"/>
    <property type="match status" value="1"/>
</dbReference>
<keyword evidence="1" id="KW-0614">Plasmid</keyword>
<accession>A0A1L5PBC3</accession>
<gene>
    <name evidence="1" type="ORF">AM571_PB00133</name>
</gene>
<evidence type="ECO:0000313" key="2">
    <source>
        <dbReference type="Proteomes" id="UP000185109"/>
    </source>
</evidence>
<geneLocation type="plasmid" evidence="2">
    <name>prsp8c3b</name>
</geneLocation>
<dbReference type="RefSeq" id="WP_011053351.1">
    <property type="nucleotide sequence ID" value="NZ_CP017243.1"/>
</dbReference>
<dbReference type="SUPFAM" id="SSF51735">
    <property type="entry name" value="NAD(P)-binding Rossmann-fold domains"/>
    <property type="match status" value="1"/>
</dbReference>
<sequence length="249" mass="26778">MIQASLTHKACHTPSTEVLVERDSDANISPGEKVCVLIGASNPVGLCLARSFIEKGYRVAVGDANPADFASLAEGQGNNFLPVKVNPNRDVYVNSMADQVYLRWRRVDVLVNIVFRRNETTQTVTGSLSSANLGLDAVSNLIRVTGAFSSRLQGAELAVVDVAWFEETTSLEAEAVLQAALRTTTSAIARQYFGSGLRINAVHASDVNSTSSSENDVLRTVIHAVQFLANSELSGKLTGNVLEIDPRCR</sequence>
<dbReference type="AlphaFoldDB" id="A0A1L5PBC3"/>
<reference evidence="1 2" key="1">
    <citation type="submission" date="2016-09" db="EMBL/GenBank/DDBJ databases">
        <title>The complete genome sequences of Rhizobium gallicum, symbiovars gallicum and phaseoli, symbionts associated to common bean (Phaseolus vulgaris).</title>
        <authorList>
            <person name="Bustos P."/>
            <person name="Santamaria R.I."/>
            <person name="Perez-Carrascal O.M."/>
            <person name="Juarez S."/>
            <person name="Lozano L."/>
            <person name="Martinez-Flores I."/>
            <person name="Martinez-Romero E."/>
            <person name="Cevallos M."/>
            <person name="Romero D."/>
            <person name="Davila G."/>
            <person name="Gonzalez V."/>
        </authorList>
    </citation>
    <scope>NUCLEOTIDE SEQUENCE [LARGE SCALE GENOMIC DNA]</scope>
    <source>
        <strain evidence="1 2">8C-3</strain>
        <plasmid evidence="2">Plasmid prsp8c3b</plasmid>
    </source>
</reference>
<evidence type="ECO:0000313" key="1">
    <source>
        <dbReference type="EMBL" id="APO77425.1"/>
    </source>
</evidence>
<dbReference type="InterPro" id="IPR036291">
    <property type="entry name" value="NAD(P)-bd_dom_sf"/>
</dbReference>
<dbReference type="Proteomes" id="UP000185109">
    <property type="component" value="Plasmid pRsp8C3b"/>
</dbReference>
<dbReference type="EMBL" id="CP017243">
    <property type="protein sequence ID" value="APO77425.1"/>
    <property type="molecule type" value="Genomic_DNA"/>
</dbReference>